<accession>A0A069RHN6</accession>
<dbReference type="Proteomes" id="UP000027946">
    <property type="component" value="Unassembled WGS sequence"/>
</dbReference>
<dbReference type="InterPro" id="IPR011991">
    <property type="entry name" value="ArsR-like_HTH"/>
</dbReference>
<keyword evidence="6" id="KW-1185">Reference proteome</keyword>
<dbReference type="eggNOG" id="COG1846">
    <property type="taxonomic scope" value="Bacteria"/>
</dbReference>
<evidence type="ECO:0000256" key="1">
    <source>
        <dbReference type="ARBA" id="ARBA00023015"/>
    </source>
</evidence>
<name>A0A069RHN6_PEPLI</name>
<dbReference type="EMBL" id="JJMM01000004">
    <property type="protein sequence ID" value="KDR96308.1"/>
    <property type="molecule type" value="Genomic_DNA"/>
</dbReference>
<dbReference type="SUPFAM" id="SSF46785">
    <property type="entry name" value="Winged helix' DNA-binding domain"/>
    <property type="match status" value="1"/>
</dbReference>
<reference evidence="5 6" key="1">
    <citation type="submission" date="2014-03" db="EMBL/GenBank/DDBJ databases">
        <title>Genome sequence of Clostridium litorale W6, DSM 5388.</title>
        <authorList>
            <person name="Poehlein A."/>
            <person name="Jagirdar A."/>
            <person name="Khonsari B."/>
            <person name="Chibani C.M."/>
            <person name="Gutierrez Gutierrez D.A."/>
            <person name="Davydova E."/>
            <person name="Alghaithi H.S."/>
            <person name="Nair K.P."/>
            <person name="Dhamotharan K."/>
            <person name="Chandran L."/>
            <person name="G W."/>
            <person name="Daniel R."/>
        </authorList>
    </citation>
    <scope>NUCLEOTIDE SEQUENCE [LARGE SCALE GENOMIC DNA]</scope>
    <source>
        <strain evidence="5 6">W6</strain>
    </source>
</reference>
<evidence type="ECO:0000313" key="6">
    <source>
        <dbReference type="Proteomes" id="UP000027946"/>
    </source>
</evidence>
<dbReference type="PRINTS" id="PR00598">
    <property type="entry name" value="HTHMARR"/>
</dbReference>
<feature type="domain" description="HTH marR-type" evidence="4">
    <location>
        <begin position="3"/>
        <end position="139"/>
    </location>
</feature>
<protein>
    <submittedName>
        <fullName evidence="5">Transcriptional regulator, MarR family</fullName>
    </submittedName>
</protein>
<dbReference type="InterPro" id="IPR000835">
    <property type="entry name" value="HTH_MarR-typ"/>
</dbReference>
<dbReference type="AlphaFoldDB" id="A0A069RHN6"/>
<dbReference type="InterPro" id="IPR036388">
    <property type="entry name" value="WH-like_DNA-bd_sf"/>
</dbReference>
<evidence type="ECO:0000256" key="3">
    <source>
        <dbReference type="ARBA" id="ARBA00023163"/>
    </source>
</evidence>
<dbReference type="SMART" id="SM00347">
    <property type="entry name" value="HTH_MARR"/>
    <property type="match status" value="1"/>
</dbReference>
<dbReference type="CDD" id="cd00090">
    <property type="entry name" value="HTH_ARSR"/>
    <property type="match status" value="1"/>
</dbReference>
<dbReference type="Pfam" id="PF12802">
    <property type="entry name" value="MarR_2"/>
    <property type="match status" value="1"/>
</dbReference>
<dbReference type="PANTHER" id="PTHR42756">
    <property type="entry name" value="TRANSCRIPTIONAL REGULATOR, MARR"/>
    <property type="match status" value="1"/>
</dbReference>
<keyword evidence="2" id="KW-0238">DNA-binding</keyword>
<dbReference type="GO" id="GO:0003677">
    <property type="term" value="F:DNA binding"/>
    <property type="evidence" value="ECO:0007669"/>
    <property type="project" value="UniProtKB-KW"/>
</dbReference>
<evidence type="ECO:0000313" key="5">
    <source>
        <dbReference type="EMBL" id="KDR96308.1"/>
    </source>
</evidence>
<evidence type="ECO:0000256" key="2">
    <source>
        <dbReference type="ARBA" id="ARBA00023125"/>
    </source>
</evidence>
<gene>
    <name evidence="5" type="ORF">CLIT_4c01450</name>
</gene>
<dbReference type="Gene3D" id="1.10.10.10">
    <property type="entry name" value="Winged helix-like DNA-binding domain superfamily/Winged helix DNA-binding domain"/>
    <property type="match status" value="1"/>
</dbReference>
<dbReference type="InterPro" id="IPR036390">
    <property type="entry name" value="WH_DNA-bd_sf"/>
</dbReference>
<dbReference type="PROSITE" id="PS50995">
    <property type="entry name" value="HTH_MARR_2"/>
    <property type="match status" value="1"/>
</dbReference>
<dbReference type="GO" id="GO:0003700">
    <property type="term" value="F:DNA-binding transcription factor activity"/>
    <property type="evidence" value="ECO:0007669"/>
    <property type="project" value="InterPro"/>
</dbReference>
<organism evidence="5 6">
    <name type="scientific">Peptoclostridium litorale DSM 5388</name>
    <dbReference type="NCBI Taxonomy" id="1121324"/>
    <lineage>
        <taxon>Bacteria</taxon>
        <taxon>Bacillati</taxon>
        <taxon>Bacillota</taxon>
        <taxon>Clostridia</taxon>
        <taxon>Peptostreptococcales</taxon>
        <taxon>Peptoclostridiaceae</taxon>
        <taxon>Peptoclostridium</taxon>
    </lineage>
</organism>
<dbReference type="RefSeq" id="WP_038262105.1">
    <property type="nucleotide sequence ID" value="NZ_FSRH01000013.1"/>
</dbReference>
<dbReference type="STRING" id="1121324.CLIT_4c01450"/>
<proteinExistence type="predicted"/>
<sequence>MNDKYIVYFISKTKKKMLKFIEKKLKEKGLDDLIPSHGNVLTALYENGGRLTMKEIAKRIGKDKSTVTPLVEKLLKLGYVEKEKSQNDKRVTYIKLTAKGRQIESKYDQISGDVYDVAYRGFSDDEKEIFLGLLKRLNDNFTETE</sequence>
<comment type="caution">
    <text evidence="5">The sequence shown here is derived from an EMBL/GenBank/DDBJ whole genome shotgun (WGS) entry which is preliminary data.</text>
</comment>
<keyword evidence="1" id="KW-0805">Transcription regulation</keyword>
<evidence type="ECO:0000259" key="4">
    <source>
        <dbReference type="PROSITE" id="PS50995"/>
    </source>
</evidence>
<dbReference type="PANTHER" id="PTHR42756:SF1">
    <property type="entry name" value="TRANSCRIPTIONAL REPRESSOR OF EMRAB OPERON"/>
    <property type="match status" value="1"/>
</dbReference>
<dbReference type="OrthoDB" id="9799663at2"/>
<keyword evidence="3" id="KW-0804">Transcription</keyword>